<sequence length="469" mass="53895">MGALSLPRDAAFPKILALSHDRNWYPATSLEFHFPHAMGYWSETRAWLFRDPAKLIRYLVLFACCIVVIVQLYECFSKLYNPPISTHSYYSLNETIEMPAVTICREPPYKEEVLTRLSGGGCPHPKYATCWMNYPFGEISLEEFFENSTHNMGDTFVFYGLNEDPNNVEMNTSLHFYMGRCYTLRPKEPAKRVSKAVGYSLMLEHSMTATSTSDVDTGAVGWHVFIHDKKENFTEVNMKGSGRVEYVFVGVNEEIEIKLQTQYFSNVQTREEACSNDENYSDLKCGEQCIWQDLSDNMQCSGPWMHDIANEPCNDSVSMRKLISDYKDVYENEDDFDCDCIQPCQSRIYTTFIQNRKAFKQPEPRTQIYIYYTTKLISMIEERPSYDTTQFIADVGGSLGFLLGLSVLGLIGILEHMTLFFCGGFIKRMQQKEQDKLAASSEDGQSQTSDETIDIAIAYKKKEKKETKY</sequence>
<organism evidence="14 15">
    <name type="scientific">Drosophila gunungcola</name>
    <name type="common">fruit fly</name>
    <dbReference type="NCBI Taxonomy" id="103775"/>
    <lineage>
        <taxon>Eukaryota</taxon>
        <taxon>Metazoa</taxon>
        <taxon>Ecdysozoa</taxon>
        <taxon>Arthropoda</taxon>
        <taxon>Hexapoda</taxon>
        <taxon>Insecta</taxon>
        <taxon>Pterygota</taxon>
        <taxon>Neoptera</taxon>
        <taxon>Endopterygota</taxon>
        <taxon>Diptera</taxon>
        <taxon>Brachycera</taxon>
        <taxon>Muscomorpha</taxon>
        <taxon>Ephydroidea</taxon>
        <taxon>Drosophilidae</taxon>
        <taxon>Drosophila</taxon>
        <taxon>Sophophora</taxon>
    </lineage>
</organism>
<evidence type="ECO:0000256" key="12">
    <source>
        <dbReference type="RuleBase" id="RU000679"/>
    </source>
</evidence>
<comment type="similarity">
    <text evidence="2 12">Belongs to the amiloride-sensitive sodium channel (TC 1.A.6) family.</text>
</comment>
<keyword evidence="9 13" id="KW-0472">Membrane</keyword>
<evidence type="ECO:0000256" key="9">
    <source>
        <dbReference type="ARBA" id="ARBA00023136"/>
    </source>
</evidence>
<proteinExistence type="inferred from homology"/>
<keyword evidence="5 12" id="KW-0812">Transmembrane</keyword>
<keyword evidence="3 12" id="KW-0813">Transport</keyword>
<keyword evidence="7" id="KW-0915">Sodium</keyword>
<evidence type="ECO:0000256" key="2">
    <source>
        <dbReference type="ARBA" id="ARBA00007193"/>
    </source>
</evidence>
<evidence type="ECO:0000256" key="11">
    <source>
        <dbReference type="ARBA" id="ARBA00023303"/>
    </source>
</evidence>
<evidence type="ECO:0000256" key="1">
    <source>
        <dbReference type="ARBA" id="ARBA00004141"/>
    </source>
</evidence>
<dbReference type="FunFam" id="1.10.287.770:FF:000013">
    <property type="entry name" value="GL19333"/>
    <property type="match status" value="1"/>
</dbReference>
<dbReference type="GO" id="GO:0005886">
    <property type="term" value="C:plasma membrane"/>
    <property type="evidence" value="ECO:0007669"/>
    <property type="project" value="TreeGrafter"/>
</dbReference>
<accession>A0A9P9YTC7</accession>
<dbReference type="InterPro" id="IPR001873">
    <property type="entry name" value="ENaC"/>
</dbReference>
<keyword evidence="4 12" id="KW-0894">Sodium channel</keyword>
<keyword evidence="6 13" id="KW-1133">Transmembrane helix</keyword>
<comment type="subcellular location">
    <subcellularLocation>
        <location evidence="1">Membrane</location>
        <topology evidence="1">Multi-pass membrane protein</topology>
    </subcellularLocation>
</comment>
<gene>
    <name evidence="14" type="ORF">M5D96_003868</name>
</gene>
<evidence type="ECO:0008006" key="16">
    <source>
        <dbReference type="Google" id="ProtNLM"/>
    </source>
</evidence>
<dbReference type="Proteomes" id="UP001059596">
    <property type="component" value="Unassembled WGS sequence"/>
</dbReference>
<dbReference type="Gene3D" id="1.10.287.770">
    <property type="entry name" value="YojJ-like"/>
    <property type="match status" value="1"/>
</dbReference>
<dbReference type="EMBL" id="JAMKOV010000002">
    <property type="protein sequence ID" value="KAI8042555.1"/>
    <property type="molecule type" value="Genomic_DNA"/>
</dbReference>
<evidence type="ECO:0000256" key="3">
    <source>
        <dbReference type="ARBA" id="ARBA00022448"/>
    </source>
</evidence>
<keyword evidence="11 12" id="KW-0407">Ion channel</keyword>
<dbReference type="OrthoDB" id="7939651at2759"/>
<feature type="transmembrane region" description="Helical" evidence="13">
    <location>
        <begin position="55"/>
        <end position="73"/>
    </location>
</feature>
<evidence type="ECO:0000256" key="4">
    <source>
        <dbReference type="ARBA" id="ARBA00022461"/>
    </source>
</evidence>
<evidence type="ECO:0000256" key="5">
    <source>
        <dbReference type="ARBA" id="ARBA00022692"/>
    </source>
</evidence>
<keyword evidence="8 12" id="KW-0406">Ion transport</keyword>
<evidence type="ECO:0000256" key="8">
    <source>
        <dbReference type="ARBA" id="ARBA00023065"/>
    </source>
</evidence>
<evidence type="ECO:0000313" key="14">
    <source>
        <dbReference type="EMBL" id="KAI8042555.1"/>
    </source>
</evidence>
<comment type="caution">
    <text evidence="14">The sequence shown here is derived from an EMBL/GenBank/DDBJ whole genome shotgun (WGS) entry which is preliminary data.</text>
</comment>
<feature type="transmembrane region" description="Helical" evidence="13">
    <location>
        <begin position="399"/>
        <end position="426"/>
    </location>
</feature>
<dbReference type="AlphaFoldDB" id="A0A9P9YTC7"/>
<dbReference type="PANTHER" id="PTHR11690">
    <property type="entry name" value="AMILORIDE-SENSITIVE SODIUM CHANNEL-RELATED"/>
    <property type="match status" value="1"/>
</dbReference>
<evidence type="ECO:0000256" key="13">
    <source>
        <dbReference type="SAM" id="Phobius"/>
    </source>
</evidence>
<evidence type="ECO:0000313" key="15">
    <source>
        <dbReference type="Proteomes" id="UP001059596"/>
    </source>
</evidence>
<evidence type="ECO:0000256" key="10">
    <source>
        <dbReference type="ARBA" id="ARBA00023201"/>
    </source>
</evidence>
<dbReference type="PANTHER" id="PTHR11690:SF248">
    <property type="entry name" value="PICKPOCKET 17, ISOFORM A"/>
    <property type="match status" value="1"/>
</dbReference>
<reference evidence="14" key="1">
    <citation type="journal article" date="2023" name="Genome Biol. Evol.">
        <title>Long-read-based Genome Assembly of Drosophila gunungcola Reveals Fewer Chemosensory Genes in Flower-breeding Species.</title>
        <authorList>
            <person name="Negi A."/>
            <person name="Liao B.Y."/>
            <person name="Yeh S.D."/>
        </authorList>
    </citation>
    <scope>NUCLEOTIDE SEQUENCE</scope>
    <source>
        <strain evidence="14">Sukarami</strain>
    </source>
</reference>
<evidence type="ECO:0000256" key="6">
    <source>
        <dbReference type="ARBA" id="ARBA00022989"/>
    </source>
</evidence>
<evidence type="ECO:0000256" key="7">
    <source>
        <dbReference type="ARBA" id="ARBA00023053"/>
    </source>
</evidence>
<keyword evidence="10 12" id="KW-0739">Sodium transport</keyword>
<dbReference type="GO" id="GO:0015280">
    <property type="term" value="F:ligand-gated sodium channel activity"/>
    <property type="evidence" value="ECO:0007669"/>
    <property type="project" value="TreeGrafter"/>
</dbReference>
<dbReference type="Pfam" id="PF00858">
    <property type="entry name" value="ASC"/>
    <property type="match status" value="2"/>
</dbReference>
<keyword evidence="15" id="KW-1185">Reference proteome</keyword>
<name>A0A9P9YTC7_9MUSC</name>
<protein>
    <recommendedName>
        <fullName evidence="16">Degenerin del-1</fullName>
    </recommendedName>
</protein>